<proteinExistence type="inferred from homology"/>
<name>A0A1H6QB40_YARLL</name>
<dbReference type="eggNOG" id="KOG1858">
    <property type="taxonomic scope" value="Eukaryota"/>
</dbReference>
<reference evidence="9 10" key="1">
    <citation type="journal article" date="2016" name="PLoS ONE">
        <title>Sequence Assembly of Yarrowia lipolytica Strain W29/CLIB89 Shows Transposable Element Diversity.</title>
        <authorList>
            <person name="Magnan C."/>
            <person name="Yu J."/>
            <person name="Chang I."/>
            <person name="Jahn E."/>
            <person name="Kanomata Y."/>
            <person name="Wu J."/>
            <person name="Zeller M."/>
            <person name="Oakes M."/>
            <person name="Baldi P."/>
            <person name="Sandmeyer S."/>
        </authorList>
    </citation>
    <scope>NUCLEOTIDE SEQUENCE [LARGE SCALE GENOMIC DNA]</scope>
    <source>
        <strain evidence="10">CLIB89(W29)</strain>
    </source>
</reference>
<dbReference type="VEuPathDB" id="FungiDB:YALI0_D16885g"/>
<evidence type="ECO:0000313" key="10">
    <source>
        <dbReference type="Proteomes" id="UP000182444"/>
    </source>
</evidence>
<dbReference type="Pfam" id="PF21282">
    <property type="entry name" value="APC1_3rd"/>
    <property type="match status" value="1"/>
</dbReference>
<feature type="compositionally biased region" description="Basic residues" evidence="6">
    <location>
        <begin position="191"/>
        <end position="207"/>
    </location>
</feature>
<dbReference type="GO" id="GO:0070979">
    <property type="term" value="P:protein K11-linked ubiquitination"/>
    <property type="evidence" value="ECO:0007669"/>
    <property type="project" value="TreeGrafter"/>
</dbReference>
<dbReference type="GO" id="GO:0005680">
    <property type="term" value="C:anaphase-promoting complex"/>
    <property type="evidence" value="ECO:0007669"/>
    <property type="project" value="InterPro"/>
</dbReference>
<keyword evidence="2" id="KW-0132">Cell division</keyword>
<feature type="domain" description="Anaphase-promoting complex subunit 1 N-terminal" evidence="7">
    <location>
        <begin position="27"/>
        <end position="120"/>
    </location>
</feature>
<dbReference type="Proteomes" id="UP000182444">
    <property type="component" value="Chromosome 1D"/>
</dbReference>
<sequence length="1535" mass="168844">MAQLQLATLQLSESSNDKCTTVATSSQGDLVVETNNVKWFKSGRLFRSFCFDDQEVIYASFVSFDSVGPSDENHVSTVIVLKDSIHIYNEFRGTSVLWLPFVVTNALQFAKGLILQRDTRRSGKSLNGPRFLTLIDPLMDFGLVVTTDLSSISPSECLVSVARSPNSSLYLTHSPTDGRFVIYHSRQLTHSKKYSKTSRHSSTRRRSSSIFPRSDDQLSDNDMSTNLENTLAYSRGEKAIALDRMSSGGDAGNDGEYTNYDFSSLRKDIMLTEVKAIDTEPVQVSDVVAQQLSFFDREAIVIFNRKTNVLQVHMFVKASGPVERPQPIDAVEYHVKDLIINTDCSAAEGCTILVRDSNDRVVLLNPFVGVSVPLDICCSNSEQLSWSGTNRVKCGSIDKLLVLEPKTHLMNNCLNLLSIFFDGNSYEILRLRWALAYSQFYGDELTAFTTVVASVISEFSSLSSLDEENGDSSQITFQSSVWDWVAESTPKKRSPVFTRKVVDTAHQLVEELPIDSSIERVTYLTLALHIFREDRKLDISCSEDVKWLGELVGQLVTSLKWPDSWCHYYGVDINQGGEYFKYGMFLSTITNTEQFVPPLAEPPNLLASLAALCYKVDTDYVCLSALVGGESTLDEELTPCTQVAIKAFELLSMDLPTAEDFVHLLIEAGLTKQMLARFPEGVAIPILNVIHMCKSESPISSDPAFLELIDRDDLARVAQGVEHVNLKPVQSGTSGGAREIQGILASLNNPEATSAWDEQVEADRVAVARQVFSSDRRFYEASKLLQTSKVQSTTLVIPPDCNEHEALTLQKEVAKTIAMRTFTVPLGRSSLFFSARVPLTTERFPIPKLNFNVLLRPDNVTVPLDKSLLSEDSTAWGYFHNGVSSGLSVSRGARDISGNWVAFNRPQQLNAQHAGFLLGLGLNGHMKNVEEWHIFNYLGPKHTLTSIGLLLGMSVSLMGTMDAKLTKVLSVHIGALLPVGSNDLNVGGSMQTAGLVGIGFLYLGSQHRRMTEMLAGEIGRDATDGDVILDEGYRLGAGISLGLINLGEGEAFSKGATTSKLISLATPIRDIQNPNFLDSPTSGAIYALMLIFMKTNNQGIASKLVPPESEPMLEYVRPDLLLLRALAANIIMWDQIGSSVSWVEGQIASSLRRKYTLKSIKTLNSDMLSYMNIIAGNCFALALKHASTANEHAKSTLLHYLDEFMRLATLPTESHDQKLTQLGVINTQDCLALSLAIVMVGTGDLDTFRRLRILHGRAGSEVPYGSFMATHLAMGTLFLGGGQFAFARSNLAIASLLIAFYPLFPSSMQDNRSHLQALRHFWVLAAEPRCLIVRNISNGQSCSESVTVTLKDGPPVVCQAPCLLPELDTIKALAITAPHVLPVHIDFEESPAYLESFKKTQTIYVKNVSDETSHIPAGVALRSDSDHFEVNNDTLSGKLLRLQVFQKSANRDLALFSNHAASSAHVGSLAPLLADMQYTLELTATNPTLFDDMWNLRLLIAHYSGIDSSQATFLPPVCVEKLKLLLRGARAKMVS</sequence>
<dbReference type="Pfam" id="PF12859">
    <property type="entry name" value="ANAPC1"/>
    <property type="match status" value="1"/>
</dbReference>
<comment type="similarity">
    <text evidence="1">Belongs to the APC1 family.</text>
</comment>
<evidence type="ECO:0000256" key="4">
    <source>
        <dbReference type="ARBA" id="ARBA00022776"/>
    </source>
</evidence>
<dbReference type="InterPro" id="IPR024990">
    <property type="entry name" value="Apc1"/>
</dbReference>
<dbReference type="FunFam" id="1.25.10.10:FF:000400">
    <property type="entry name" value="20S cyclosome subunit (APC1/BimE), putative"/>
    <property type="match status" value="1"/>
</dbReference>
<evidence type="ECO:0000256" key="6">
    <source>
        <dbReference type="SAM" id="MobiDB-lite"/>
    </source>
</evidence>
<dbReference type="OMA" id="LEEWHVY"/>
<keyword evidence="3" id="KW-0677">Repeat</keyword>
<evidence type="ECO:0000256" key="1">
    <source>
        <dbReference type="ARBA" id="ARBA00010547"/>
    </source>
</evidence>
<evidence type="ECO:0000313" key="9">
    <source>
        <dbReference type="EMBL" id="AOW04167.1"/>
    </source>
</evidence>
<dbReference type="GO" id="GO:0007091">
    <property type="term" value="P:metaphase/anaphase transition of mitotic cell cycle"/>
    <property type="evidence" value="ECO:0007669"/>
    <property type="project" value="TreeGrafter"/>
</dbReference>
<accession>A0A1H6QB40</accession>
<dbReference type="InterPro" id="IPR011989">
    <property type="entry name" value="ARM-like"/>
</dbReference>
<feature type="region of interest" description="Disordered" evidence="6">
    <location>
        <begin position="191"/>
        <end position="223"/>
    </location>
</feature>
<dbReference type="PANTHER" id="PTHR12827:SF3">
    <property type="entry name" value="ANAPHASE-PROMOTING COMPLEX SUBUNIT 1"/>
    <property type="match status" value="1"/>
</dbReference>
<keyword evidence="4" id="KW-0498">Mitosis</keyword>
<evidence type="ECO:0000256" key="2">
    <source>
        <dbReference type="ARBA" id="ARBA00022618"/>
    </source>
</evidence>
<dbReference type="Gene3D" id="1.25.10.10">
    <property type="entry name" value="Leucine-rich Repeat Variant"/>
    <property type="match status" value="2"/>
</dbReference>
<dbReference type="GO" id="GO:0031145">
    <property type="term" value="P:anaphase-promoting complex-dependent catabolic process"/>
    <property type="evidence" value="ECO:0007669"/>
    <property type="project" value="TreeGrafter"/>
</dbReference>
<dbReference type="GO" id="GO:0060090">
    <property type="term" value="F:molecular adaptor activity"/>
    <property type="evidence" value="ECO:0007669"/>
    <property type="project" value="TreeGrafter"/>
</dbReference>
<gene>
    <name evidence="9" type="ORF">YALI1_D20840g</name>
</gene>
<dbReference type="GeneID" id="2910213"/>
<evidence type="ECO:0000256" key="3">
    <source>
        <dbReference type="ARBA" id="ARBA00022737"/>
    </source>
</evidence>
<dbReference type="PANTHER" id="PTHR12827">
    <property type="entry name" value="MEIOTIC CHECKPOINT REGULATOR TSG24 FAMILY MEMBER"/>
    <property type="match status" value="1"/>
</dbReference>
<evidence type="ECO:0000259" key="7">
    <source>
        <dbReference type="Pfam" id="PF12859"/>
    </source>
</evidence>
<dbReference type="VEuPathDB" id="FungiDB:YALI1_D20840g"/>
<evidence type="ECO:0000259" key="8">
    <source>
        <dbReference type="Pfam" id="PF21282"/>
    </source>
</evidence>
<dbReference type="GO" id="GO:0051301">
    <property type="term" value="P:cell division"/>
    <property type="evidence" value="ECO:0007669"/>
    <property type="project" value="UniProtKB-KW"/>
</dbReference>
<dbReference type="RefSeq" id="XP_068138834.1">
    <property type="nucleotide sequence ID" value="XM_068282733.1"/>
</dbReference>
<evidence type="ECO:0000256" key="5">
    <source>
        <dbReference type="ARBA" id="ARBA00023306"/>
    </source>
</evidence>
<feature type="domain" description="Anaphase-promoting complex subunit 1 beta-sandwich" evidence="8">
    <location>
        <begin position="1329"/>
        <end position="1407"/>
    </location>
</feature>
<dbReference type="InterPro" id="IPR049255">
    <property type="entry name" value="Apc1_N"/>
</dbReference>
<organism evidence="9 10">
    <name type="scientific">Yarrowia lipolytica</name>
    <name type="common">Candida lipolytica</name>
    <dbReference type="NCBI Taxonomy" id="4952"/>
    <lineage>
        <taxon>Eukaryota</taxon>
        <taxon>Fungi</taxon>
        <taxon>Dikarya</taxon>
        <taxon>Ascomycota</taxon>
        <taxon>Saccharomycotina</taxon>
        <taxon>Dipodascomycetes</taxon>
        <taxon>Dipodascales</taxon>
        <taxon>Dipodascales incertae sedis</taxon>
        <taxon>Yarrowia</taxon>
    </lineage>
</organism>
<protein>
    <submittedName>
        <fullName evidence="9">Uncharacterized protein</fullName>
    </submittedName>
</protein>
<keyword evidence="5" id="KW-0131">Cell cycle</keyword>
<dbReference type="InterPro" id="IPR048971">
    <property type="entry name" value="Apc1_3rd"/>
</dbReference>
<dbReference type="EMBL" id="CP017556">
    <property type="protein sequence ID" value="AOW04167.1"/>
    <property type="molecule type" value="Genomic_DNA"/>
</dbReference>